<dbReference type="GeneID" id="93495082"/>
<dbReference type="Gene3D" id="1.10.287.850">
    <property type="entry name" value="HP0062-like domain"/>
    <property type="match status" value="1"/>
</dbReference>
<dbReference type="RefSeq" id="WP_239656594.1">
    <property type="nucleotide sequence ID" value="NZ_CAJMWJ010000001.1"/>
</dbReference>
<dbReference type="SUPFAM" id="SSF140459">
    <property type="entry name" value="PE/PPE dimer-like"/>
    <property type="match status" value="1"/>
</dbReference>
<evidence type="ECO:0000259" key="1">
    <source>
        <dbReference type="Pfam" id="PF00934"/>
    </source>
</evidence>
<proteinExistence type="predicted"/>
<protein>
    <submittedName>
        <fullName evidence="2">Putative PE family protein PE35</fullName>
    </submittedName>
</protein>
<organism evidence="2">
    <name type="scientific">Mycobacterium riyadhense</name>
    <dbReference type="NCBI Taxonomy" id="486698"/>
    <lineage>
        <taxon>Bacteria</taxon>
        <taxon>Bacillati</taxon>
        <taxon>Actinomycetota</taxon>
        <taxon>Actinomycetes</taxon>
        <taxon>Mycobacteriales</taxon>
        <taxon>Mycobacteriaceae</taxon>
        <taxon>Mycobacterium</taxon>
    </lineage>
</organism>
<dbReference type="EMBL" id="LR589128">
    <property type="protein sequence ID" value="VTP02140.1"/>
    <property type="molecule type" value="Genomic_DNA"/>
</dbReference>
<sequence>MSFQPVVADIGEQVVNIGTNALEQAAKASMSMIGLAPAGADEVSAQAAMAFHEEAAALLALNQAAQQELMRTGSAFTQIAQTYTEIDEAAASLVFGSFPMPSVTK</sequence>
<dbReference type="Pfam" id="PF00934">
    <property type="entry name" value="PE"/>
    <property type="match status" value="1"/>
</dbReference>
<evidence type="ECO:0000313" key="2">
    <source>
        <dbReference type="EMBL" id="VTP02140.1"/>
    </source>
</evidence>
<accession>A0A653EXK7</accession>
<dbReference type="InterPro" id="IPR000084">
    <property type="entry name" value="PE-PGRS_N"/>
</dbReference>
<dbReference type="AlphaFoldDB" id="A0A653EXK7"/>
<dbReference type="InterPro" id="IPR038332">
    <property type="entry name" value="PPE_sf"/>
</dbReference>
<name>A0A653EXK7_9MYCO</name>
<gene>
    <name evidence="2" type="ORF">BIN_B_04375</name>
</gene>
<feature type="domain" description="PE" evidence="1">
    <location>
        <begin position="7"/>
        <end position="89"/>
    </location>
</feature>
<reference evidence="2" key="1">
    <citation type="submission" date="2019-05" db="EMBL/GenBank/DDBJ databases">
        <authorList>
            <person name="Naeem R."/>
            <person name="Antony C."/>
            <person name="Guan Q."/>
        </authorList>
    </citation>
    <scope>NUCLEOTIDE SEQUENCE</scope>
    <source>
        <strain evidence="2">2</strain>
    </source>
</reference>